<dbReference type="PANTHER" id="PTHR38248:SF2">
    <property type="entry name" value="FUNK1 11"/>
    <property type="match status" value="1"/>
</dbReference>
<dbReference type="PANTHER" id="PTHR38248">
    <property type="entry name" value="FUNK1 6"/>
    <property type="match status" value="1"/>
</dbReference>
<dbReference type="InterPro" id="IPR011009">
    <property type="entry name" value="Kinase-like_dom_sf"/>
</dbReference>
<dbReference type="InterPro" id="IPR040976">
    <property type="entry name" value="Pkinase_fungal"/>
</dbReference>
<name>A0A8H5EQY4_9AGAR</name>
<dbReference type="Proteomes" id="UP000567179">
    <property type="component" value="Unassembled WGS sequence"/>
</dbReference>
<reference evidence="3 4" key="1">
    <citation type="journal article" date="2020" name="ISME J.">
        <title>Uncovering the hidden diversity of litter-decomposition mechanisms in mushroom-forming fungi.</title>
        <authorList>
            <person name="Floudas D."/>
            <person name="Bentzer J."/>
            <person name="Ahren D."/>
            <person name="Johansson T."/>
            <person name="Persson P."/>
            <person name="Tunlid A."/>
        </authorList>
    </citation>
    <scope>NUCLEOTIDE SEQUENCE [LARGE SCALE GENOMIC DNA]</scope>
    <source>
        <strain evidence="3 4">CBS 101986</strain>
    </source>
</reference>
<evidence type="ECO:0000259" key="2">
    <source>
        <dbReference type="Pfam" id="PF17667"/>
    </source>
</evidence>
<comment type="caution">
    <text evidence="3">The sequence shown here is derived from an EMBL/GenBank/DDBJ whole genome shotgun (WGS) entry which is preliminary data.</text>
</comment>
<evidence type="ECO:0000313" key="4">
    <source>
        <dbReference type="Proteomes" id="UP000567179"/>
    </source>
</evidence>
<dbReference type="OrthoDB" id="312874at2759"/>
<accession>A0A8H5EQY4</accession>
<organism evidence="3 4">
    <name type="scientific">Psilocybe cf. subviscida</name>
    <dbReference type="NCBI Taxonomy" id="2480587"/>
    <lineage>
        <taxon>Eukaryota</taxon>
        <taxon>Fungi</taxon>
        <taxon>Dikarya</taxon>
        <taxon>Basidiomycota</taxon>
        <taxon>Agaricomycotina</taxon>
        <taxon>Agaricomycetes</taxon>
        <taxon>Agaricomycetidae</taxon>
        <taxon>Agaricales</taxon>
        <taxon>Agaricineae</taxon>
        <taxon>Strophariaceae</taxon>
        <taxon>Psilocybe</taxon>
    </lineage>
</organism>
<dbReference type="AlphaFoldDB" id="A0A8H5EQY4"/>
<evidence type="ECO:0000313" key="3">
    <source>
        <dbReference type="EMBL" id="KAF5309145.1"/>
    </source>
</evidence>
<feature type="region of interest" description="Disordered" evidence="1">
    <location>
        <begin position="1"/>
        <end position="43"/>
    </location>
</feature>
<sequence length="849" mass="96457">MSNSNELTAPVPKGGLPETPKGQRFTTRGLGIEGTPHSPGERAGALALDQIREKIAREMNAETLLCHIDKFLGHFGPSTSVKPADVPKCRKFLVKANVLNEETGRWTLFPLNPLQYPEQEHIVFKSFKPIIDKILQFAGNRRGNSYKFEVVDHTYLDSDIPGGNHKMDGCLVDGDFKIGKEFIKISVRRIKSPHQYKKRRTQEDQRIVHAQVVSDCYHILCEDPRHMFIFAVTVEDTFMSVWYFSRSHGMKVLSVDWAEKDIDTFIHVILAFAFASPEQLGVDPTVHLTPIKTNEDEEEAAAQHYIYQCPVEAGADGSQDVPDAVKRSKQLAAPKFKYFMTVRSINDMRTYNISEQNTRVWKAVEVKGPNTTETVRGEYFVLKDVWLDRERLTEAENMDNIFRAIDELVNNSKNAWGDAWKEHLVAEDARFGSFDDATKARLQRLLTNGNYKSLFLAKLDAWTGVESKPLSPEVLNNAGGVDILPGASVTEKPGHVSRTAQGSLFGNSSHATTAVNSANSPVALDQKTAEDRKKRRRFAPKQQSRFVYKEVCNDLASVGTLGKFMDLIEQSLDALRVLFCARWVHRDISSSNLLAFDHNGKWEIKLADLEFAKKVDREKSLSDPRTGTPFYMPFEIMDQVHLLNDLREEVDPEMSMAKQLGLVEGTAQYECYKSFSQFGTCIQRLPSTARIQDIPDAKTAIRYNFQHDLESIWWIVLHFITALVNHSDSQRYATLVFQHSLTASKSRWRVFEKKFKVTVEEHLHETLKVTFPAFMEKLRSSMYKEYLERELFGQLAVDESYSAIHSHFATHFRRFLEAANTEGEWKQMAIAPNGVFTGPQVAGCSLNHD</sequence>
<feature type="domain" description="Fungal-type protein kinase" evidence="2">
    <location>
        <begin position="183"/>
        <end position="718"/>
    </location>
</feature>
<gene>
    <name evidence="3" type="ORF">D9619_012842</name>
</gene>
<feature type="region of interest" description="Disordered" evidence="1">
    <location>
        <begin position="516"/>
        <end position="538"/>
    </location>
</feature>
<evidence type="ECO:0000256" key="1">
    <source>
        <dbReference type="SAM" id="MobiDB-lite"/>
    </source>
</evidence>
<dbReference type="Gene3D" id="1.10.510.10">
    <property type="entry name" value="Transferase(Phosphotransferase) domain 1"/>
    <property type="match status" value="1"/>
</dbReference>
<protein>
    <recommendedName>
        <fullName evidence="2">Fungal-type protein kinase domain-containing protein</fullName>
    </recommendedName>
</protein>
<proteinExistence type="predicted"/>
<keyword evidence="4" id="KW-1185">Reference proteome</keyword>
<dbReference type="SUPFAM" id="SSF56112">
    <property type="entry name" value="Protein kinase-like (PK-like)"/>
    <property type="match status" value="1"/>
</dbReference>
<dbReference type="EMBL" id="JAACJJ010000060">
    <property type="protein sequence ID" value="KAF5309145.1"/>
    <property type="molecule type" value="Genomic_DNA"/>
</dbReference>
<dbReference type="Pfam" id="PF17667">
    <property type="entry name" value="Pkinase_fungal"/>
    <property type="match status" value="1"/>
</dbReference>